<dbReference type="InterPro" id="IPR007050">
    <property type="entry name" value="HTH_bacterioopsin"/>
</dbReference>
<evidence type="ECO:0000259" key="3">
    <source>
        <dbReference type="Pfam" id="PF04967"/>
    </source>
</evidence>
<evidence type="ECO:0000256" key="1">
    <source>
        <dbReference type="ARBA" id="ARBA00023015"/>
    </source>
</evidence>
<dbReference type="AlphaFoldDB" id="A0ABD5NPZ0"/>
<keyword evidence="2" id="KW-0804">Transcription</keyword>
<evidence type="ECO:0000256" key="2">
    <source>
        <dbReference type="ARBA" id="ARBA00023163"/>
    </source>
</evidence>
<reference evidence="4 5" key="1">
    <citation type="journal article" date="2019" name="Int. J. Syst. Evol. Microbiol.">
        <title>The Global Catalogue of Microorganisms (GCM) 10K type strain sequencing project: providing services to taxonomists for standard genome sequencing and annotation.</title>
        <authorList>
            <consortium name="The Broad Institute Genomics Platform"/>
            <consortium name="The Broad Institute Genome Sequencing Center for Infectious Disease"/>
            <person name="Wu L."/>
            <person name="Ma J."/>
        </authorList>
    </citation>
    <scope>NUCLEOTIDE SEQUENCE [LARGE SCALE GENOMIC DNA]</scope>
    <source>
        <strain evidence="4 5">IBRC-M 10256</strain>
    </source>
</reference>
<dbReference type="Proteomes" id="UP001595846">
    <property type="component" value="Unassembled WGS sequence"/>
</dbReference>
<accession>A0ABD5NPZ0</accession>
<keyword evidence="1" id="KW-0805">Transcription regulation</keyword>
<evidence type="ECO:0000313" key="5">
    <source>
        <dbReference type="Proteomes" id="UP001595846"/>
    </source>
</evidence>
<organism evidence="4 5">
    <name type="scientific">Halovivax cerinus</name>
    <dbReference type="NCBI Taxonomy" id="1487865"/>
    <lineage>
        <taxon>Archaea</taxon>
        <taxon>Methanobacteriati</taxon>
        <taxon>Methanobacteriota</taxon>
        <taxon>Stenosarchaea group</taxon>
        <taxon>Halobacteria</taxon>
        <taxon>Halobacteriales</taxon>
        <taxon>Natrialbaceae</taxon>
        <taxon>Halovivax</taxon>
    </lineage>
</organism>
<dbReference type="GeneID" id="73903701"/>
<gene>
    <name evidence="4" type="ORF">ACFOUR_09745</name>
</gene>
<name>A0ABD5NPZ0_9EURY</name>
<dbReference type="PANTHER" id="PTHR34236:SF1">
    <property type="entry name" value="DIMETHYL SULFOXIDE REDUCTASE TRANSCRIPTIONAL ACTIVATOR"/>
    <property type="match status" value="1"/>
</dbReference>
<dbReference type="PANTHER" id="PTHR34236">
    <property type="entry name" value="DIMETHYL SULFOXIDE REDUCTASE TRANSCRIPTIONAL ACTIVATOR"/>
    <property type="match status" value="1"/>
</dbReference>
<keyword evidence="5" id="KW-1185">Reference proteome</keyword>
<dbReference type="Pfam" id="PF04967">
    <property type="entry name" value="HTH_10"/>
    <property type="match status" value="1"/>
</dbReference>
<dbReference type="RefSeq" id="WP_256530989.1">
    <property type="nucleotide sequence ID" value="NZ_CP101824.1"/>
</dbReference>
<comment type="caution">
    <text evidence="4">The sequence shown here is derived from an EMBL/GenBank/DDBJ whole genome shotgun (WGS) entry which is preliminary data.</text>
</comment>
<feature type="domain" description="HTH bat-type" evidence="3">
    <location>
        <begin position="158"/>
        <end position="209"/>
    </location>
</feature>
<evidence type="ECO:0000313" key="4">
    <source>
        <dbReference type="EMBL" id="MFC3958649.1"/>
    </source>
</evidence>
<sequence>MSLIAEFTLDTPILVNARTTVPAVEFTIEDEFVSSTGTPILTAWVTADEATLDELDDVLSGDSTLDSACLLADMGDRRLYRLELTEAGATALTYPRAVDEGFIFQEISGSGDDVYYRARVPDRQSLTAYRRLCDERDLNFRLLGLYRDETSEADSPSMTDRQREVLRAAYEAGYFDVPRRTRLATLSDELDVSEQALSTILRRGQANLLADTVASDLVPTDAAEGT</sequence>
<dbReference type="EMBL" id="JBHSAQ010000006">
    <property type="protein sequence ID" value="MFC3958649.1"/>
    <property type="molecule type" value="Genomic_DNA"/>
</dbReference>
<protein>
    <submittedName>
        <fullName evidence="4">Helix-turn-helix domain-containing protein</fullName>
    </submittedName>
</protein>
<proteinExistence type="predicted"/>